<dbReference type="EMBL" id="VSSQ01115218">
    <property type="protein sequence ID" value="MPN50757.1"/>
    <property type="molecule type" value="Genomic_DNA"/>
</dbReference>
<dbReference type="PANTHER" id="PTHR30528">
    <property type="entry name" value="CYTOPLASMIC PROTEIN"/>
    <property type="match status" value="1"/>
</dbReference>
<organism evidence="1">
    <name type="scientific">bioreactor metagenome</name>
    <dbReference type="NCBI Taxonomy" id="1076179"/>
    <lineage>
        <taxon>unclassified sequences</taxon>
        <taxon>metagenomes</taxon>
        <taxon>ecological metagenomes</taxon>
    </lineage>
</organism>
<name>A0A645IHJ1_9ZZZZ</name>
<comment type="caution">
    <text evidence="1">The sequence shown here is derived from an EMBL/GenBank/DDBJ whole genome shotgun (WGS) entry which is preliminary data.</text>
</comment>
<evidence type="ECO:0000313" key="1">
    <source>
        <dbReference type="EMBL" id="MPN50757.1"/>
    </source>
</evidence>
<dbReference type="AlphaFoldDB" id="A0A645IHJ1"/>
<dbReference type="InterPro" id="IPR009351">
    <property type="entry name" value="AlkZ-like"/>
</dbReference>
<protein>
    <recommendedName>
        <fullName evidence="2">Winged helix DNA-binding domain-containing protein</fullName>
    </recommendedName>
</protein>
<proteinExistence type="predicted"/>
<sequence>MLWNRASDAFLGLGQKKTAQRDALFGHLLAREEVFCLEVEGIREPMYILSSDRELLEEAVSGREYEPRTQVLAPLDNMLWDRRLIEALFDFSYRWEIYTPKEQRQYGYYVLPILQGDGFAGRIELSTDRKADTLQVKGYWPEKGKKPDKRALKRCLRAFAEFQEVKGVDWPKGKPTSPA</sequence>
<dbReference type="Pfam" id="PF06224">
    <property type="entry name" value="AlkZ-like"/>
    <property type="match status" value="1"/>
</dbReference>
<gene>
    <name evidence="1" type="ORF">SDC9_198390</name>
</gene>
<reference evidence="1" key="1">
    <citation type="submission" date="2019-08" db="EMBL/GenBank/DDBJ databases">
        <authorList>
            <person name="Kucharzyk K."/>
            <person name="Murdoch R.W."/>
            <person name="Higgins S."/>
            <person name="Loffler F."/>
        </authorList>
    </citation>
    <scope>NUCLEOTIDE SEQUENCE</scope>
</reference>
<dbReference type="PANTHER" id="PTHR30528:SF0">
    <property type="entry name" value="CYTOPLASMIC PROTEIN"/>
    <property type="match status" value="1"/>
</dbReference>
<evidence type="ECO:0008006" key="2">
    <source>
        <dbReference type="Google" id="ProtNLM"/>
    </source>
</evidence>
<accession>A0A645IHJ1</accession>